<dbReference type="GO" id="GO:0000976">
    <property type="term" value="F:transcription cis-regulatory region binding"/>
    <property type="evidence" value="ECO:0007669"/>
    <property type="project" value="TreeGrafter"/>
</dbReference>
<feature type="domain" description="HTH tetR-type" evidence="5">
    <location>
        <begin position="16"/>
        <end position="76"/>
    </location>
</feature>
<evidence type="ECO:0000256" key="3">
    <source>
        <dbReference type="ARBA" id="ARBA00023163"/>
    </source>
</evidence>
<sequence>MTETRTATPERPYHHGNLRDELLAAAEATLRERGQEQLSLRELARQIGVSHGAPRRHFADRQALLDALAITGFGRLDDALRAALEETGEDFPSRLRATAGAYVRFATDSAALLELMFTTKHRDGAEAVREAAAPAFVRLDALIVQGQRSGEVAAGDTEQVSIVLFATLQGIATLINGDMVDLSRLEDLTDQATEQFLRGQRPLG</sequence>
<accession>A0A291GUA0</accession>
<keyword evidence="3" id="KW-0804">Transcription</keyword>
<dbReference type="GO" id="GO:0003700">
    <property type="term" value="F:DNA-binding transcription factor activity"/>
    <property type="evidence" value="ECO:0007669"/>
    <property type="project" value="TreeGrafter"/>
</dbReference>
<evidence type="ECO:0000313" key="7">
    <source>
        <dbReference type="Proteomes" id="UP000217889"/>
    </source>
</evidence>
<dbReference type="Gene3D" id="1.10.357.10">
    <property type="entry name" value="Tetracycline Repressor, domain 2"/>
    <property type="match status" value="1"/>
</dbReference>
<dbReference type="Pfam" id="PF00440">
    <property type="entry name" value="TetR_N"/>
    <property type="match status" value="1"/>
</dbReference>
<dbReference type="AlphaFoldDB" id="A0A291GUA0"/>
<feature type="DNA-binding region" description="H-T-H motif" evidence="4">
    <location>
        <begin position="39"/>
        <end position="58"/>
    </location>
</feature>
<evidence type="ECO:0000256" key="1">
    <source>
        <dbReference type="ARBA" id="ARBA00023015"/>
    </source>
</evidence>
<protein>
    <submittedName>
        <fullName evidence="6">TetR family transcriptional regulator</fullName>
    </submittedName>
</protein>
<reference evidence="6 7" key="1">
    <citation type="journal article" date="2014" name="Int. J. Syst. Evol. Microbiol.">
        <title>Brachybacterium ginsengisoli sp. nov., isolated from soil of a ginseng field.</title>
        <authorList>
            <person name="Hoang V.A."/>
            <person name="Kim Y.J."/>
            <person name="Nguyen N.L."/>
            <person name="Yang D.C."/>
        </authorList>
    </citation>
    <scope>NUCLEOTIDE SEQUENCE [LARGE SCALE GENOMIC DNA]</scope>
    <source>
        <strain evidence="6 7">DCY80</strain>
    </source>
</reference>
<dbReference type="InterPro" id="IPR001647">
    <property type="entry name" value="HTH_TetR"/>
</dbReference>
<dbReference type="InterPro" id="IPR025996">
    <property type="entry name" value="MT1864/Rv1816-like_C"/>
</dbReference>
<dbReference type="PANTHER" id="PTHR30055">
    <property type="entry name" value="HTH-TYPE TRANSCRIPTIONAL REGULATOR RUTR"/>
    <property type="match status" value="1"/>
</dbReference>
<gene>
    <name evidence="6" type="ORF">CFK41_02605</name>
</gene>
<dbReference type="EMBL" id="CP023564">
    <property type="protein sequence ID" value="ATG53791.1"/>
    <property type="molecule type" value="Genomic_DNA"/>
</dbReference>
<evidence type="ECO:0000256" key="2">
    <source>
        <dbReference type="ARBA" id="ARBA00023125"/>
    </source>
</evidence>
<name>A0A291GUA0_9MICO</name>
<dbReference type="SUPFAM" id="SSF46689">
    <property type="entry name" value="Homeodomain-like"/>
    <property type="match status" value="1"/>
</dbReference>
<dbReference type="InterPro" id="IPR050109">
    <property type="entry name" value="HTH-type_TetR-like_transc_reg"/>
</dbReference>
<dbReference type="OrthoDB" id="3173376at2"/>
<organism evidence="6 7">
    <name type="scientific">Brachybacterium ginsengisoli</name>
    <dbReference type="NCBI Taxonomy" id="1331682"/>
    <lineage>
        <taxon>Bacteria</taxon>
        <taxon>Bacillati</taxon>
        <taxon>Actinomycetota</taxon>
        <taxon>Actinomycetes</taxon>
        <taxon>Micrococcales</taxon>
        <taxon>Dermabacteraceae</taxon>
        <taxon>Brachybacterium</taxon>
    </lineage>
</organism>
<keyword evidence="7" id="KW-1185">Reference proteome</keyword>
<dbReference type="SUPFAM" id="SSF48498">
    <property type="entry name" value="Tetracyclin repressor-like, C-terminal domain"/>
    <property type="match status" value="1"/>
</dbReference>
<dbReference type="RefSeq" id="WP_096798270.1">
    <property type="nucleotide sequence ID" value="NZ_CP023564.1"/>
</dbReference>
<dbReference type="PROSITE" id="PS50977">
    <property type="entry name" value="HTH_TETR_2"/>
    <property type="match status" value="1"/>
</dbReference>
<keyword evidence="1" id="KW-0805">Transcription regulation</keyword>
<evidence type="ECO:0000256" key="4">
    <source>
        <dbReference type="PROSITE-ProRule" id="PRU00335"/>
    </source>
</evidence>
<proteinExistence type="predicted"/>
<dbReference type="Pfam" id="PF13305">
    <property type="entry name" value="TetR_C_33"/>
    <property type="match status" value="1"/>
</dbReference>
<dbReference type="KEGG" id="bgg:CFK41_02605"/>
<dbReference type="Proteomes" id="UP000217889">
    <property type="component" value="Chromosome"/>
</dbReference>
<dbReference type="PANTHER" id="PTHR30055:SF220">
    <property type="entry name" value="TETR-FAMILY REGULATORY PROTEIN"/>
    <property type="match status" value="1"/>
</dbReference>
<evidence type="ECO:0000313" key="6">
    <source>
        <dbReference type="EMBL" id="ATG53791.1"/>
    </source>
</evidence>
<dbReference type="InterPro" id="IPR036271">
    <property type="entry name" value="Tet_transcr_reg_TetR-rel_C_sf"/>
</dbReference>
<keyword evidence="2 4" id="KW-0238">DNA-binding</keyword>
<evidence type="ECO:0000259" key="5">
    <source>
        <dbReference type="PROSITE" id="PS50977"/>
    </source>
</evidence>
<dbReference type="InterPro" id="IPR009057">
    <property type="entry name" value="Homeodomain-like_sf"/>
</dbReference>